<dbReference type="PANTHER" id="PTHR20857:SF15">
    <property type="entry name" value="THIAMINE-PHOSPHATE SYNTHASE"/>
    <property type="match status" value="1"/>
</dbReference>
<feature type="binding site" evidence="9">
    <location>
        <position position="149"/>
    </location>
    <ligand>
        <name>4-amino-2-methyl-5-(diphosphooxymethyl)pyrimidine</name>
        <dbReference type="ChEBI" id="CHEBI:57841"/>
    </ligand>
</feature>
<dbReference type="InterPro" id="IPR013785">
    <property type="entry name" value="Aldolase_TIM"/>
</dbReference>
<feature type="binding site" evidence="9">
    <location>
        <position position="81"/>
    </location>
    <ligand>
        <name>4-amino-2-methyl-5-(diphosphooxymethyl)pyrimidine</name>
        <dbReference type="ChEBI" id="CHEBI:57841"/>
    </ligand>
</feature>
<comment type="pathway">
    <text evidence="1 9 11">Cofactor biosynthesis; thiamine diphosphate biosynthesis; thiamine phosphate from 4-amino-2-methyl-5-diphosphomethylpyrimidine and 4-methyl-5-(2-phosphoethyl)-thiazole: step 1/1.</text>
</comment>
<evidence type="ECO:0000256" key="11">
    <source>
        <dbReference type="RuleBase" id="RU004253"/>
    </source>
</evidence>
<dbReference type="AlphaFoldDB" id="A0A1S7LQI4"/>
<dbReference type="GO" id="GO:0004789">
    <property type="term" value="F:thiamine-phosphate diphosphorylase activity"/>
    <property type="evidence" value="ECO:0007669"/>
    <property type="project" value="UniProtKB-UniRule"/>
</dbReference>
<evidence type="ECO:0000256" key="7">
    <source>
        <dbReference type="ARBA" id="ARBA00047851"/>
    </source>
</evidence>
<comment type="cofactor">
    <cofactor evidence="9">
        <name>Mg(2+)</name>
        <dbReference type="ChEBI" id="CHEBI:18420"/>
    </cofactor>
    <text evidence="9">Binds 1 Mg(2+) ion per subunit.</text>
</comment>
<organism evidence="13">
    <name type="scientific">Magnetococcus massalia (strain MO-1)</name>
    <dbReference type="NCBI Taxonomy" id="451514"/>
    <lineage>
        <taxon>Bacteria</taxon>
        <taxon>Pseudomonadati</taxon>
        <taxon>Pseudomonadota</taxon>
        <taxon>Magnetococcia</taxon>
        <taxon>Magnetococcales</taxon>
        <taxon>Magnetococcaceae</taxon>
        <taxon>Magnetococcus</taxon>
    </lineage>
</organism>
<evidence type="ECO:0000313" key="13">
    <source>
        <dbReference type="EMBL" id="CRH08036.1"/>
    </source>
</evidence>
<keyword evidence="4 9" id="KW-0460">Magnesium</keyword>
<evidence type="ECO:0000259" key="12">
    <source>
        <dbReference type="Pfam" id="PF02581"/>
    </source>
</evidence>
<comment type="catalytic activity">
    <reaction evidence="8 9 10">
        <text>2-[(2R,5Z)-2-carboxy-4-methylthiazol-5(2H)-ylidene]ethyl phosphate + 4-amino-2-methyl-5-(diphosphooxymethyl)pyrimidine + 2 H(+) = thiamine phosphate + CO2 + diphosphate</text>
        <dbReference type="Rhea" id="RHEA:47844"/>
        <dbReference type="ChEBI" id="CHEBI:15378"/>
        <dbReference type="ChEBI" id="CHEBI:16526"/>
        <dbReference type="ChEBI" id="CHEBI:33019"/>
        <dbReference type="ChEBI" id="CHEBI:37575"/>
        <dbReference type="ChEBI" id="CHEBI:57841"/>
        <dbReference type="ChEBI" id="CHEBI:62899"/>
        <dbReference type="EC" id="2.5.1.3"/>
    </reaction>
</comment>
<feature type="binding site" evidence="9">
    <location>
        <begin position="146"/>
        <end position="148"/>
    </location>
    <ligand>
        <name>2-[(2R,5Z)-2-carboxy-4-methylthiazol-5(2H)-ylidene]ethyl phosphate</name>
        <dbReference type="ChEBI" id="CHEBI:62899"/>
    </ligand>
</feature>
<dbReference type="PANTHER" id="PTHR20857">
    <property type="entry name" value="THIAMINE-PHOSPHATE PYROPHOSPHORYLASE"/>
    <property type="match status" value="1"/>
</dbReference>
<dbReference type="InterPro" id="IPR022998">
    <property type="entry name" value="ThiamineP_synth_TenI"/>
</dbReference>
<name>A0A1S7LQI4_MAGMO</name>
<dbReference type="GO" id="GO:0009228">
    <property type="term" value="P:thiamine biosynthetic process"/>
    <property type="evidence" value="ECO:0007669"/>
    <property type="project" value="UniProtKB-KW"/>
</dbReference>
<evidence type="ECO:0000256" key="1">
    <source>
        <dbReference type="ARBA" id="ARBA00005165"/>
    </source>
</evidence>
<evidence type="ECO:0000256" key="5">
    <source>
        <dbReference type="ARBA" id="ARBA00022977"/>
    </source>
</evidence>
<evidence type="ECO:0000256" key="2">
    <source>
        <dbReference type="ARBA" id="ARBA00022679"/>
    </source>
</evidence>
<feature type="binding site" evidence="9">
    <location>
        <position position="178"/>
    </location>
    <ligand>
        <name>2-[(2R,5Z)-2-carboxy-4-methylthiazol-5(2H)-ylidene]ethyl phosphate</name>
        <dbReference type="ChEBI" id="CHEBI:62899"/>
    </ligand>
</feature>
<protein>
    <recommendedName>
        <fullName evidence="9">Thiamine-phosphate synthase</fullName>
        <shortName evidence="9">TP synthase</shortName>
        <shortName evidence="9">TPS</shortName>
        <ecNumber evidence="9">2.5.1.3</ecNumber>
    </recommendedName>
    <alternativeName>
        <fullName evidence="9">Thiamine-phosphate pyrophosphorylase</fullName>
        <shortName evidence="9">TMP pyrophosphorylase</shortName>
        <shortName evidence="9">TMP-PPase</shortName>
    </alternativeName>
</protein>
<dbReference type="CDD" id="cd00564">
    <property type="entry name" value="TMP_TenI"/>
    <property type="match status" value="1"/>
</dbReference>
<dbReference type="GO" id="GO:0009229">
    <property type="term" value="P:thiamine diphosphate biosynthetic process"/>
    <property type="evidence" value="ECO:0007669"/>
    <property type="project" value="UniProtKB-UniRule"/>
</dbReference>
<dbReference type="Gene3D" id="3.20.20.70">
    <property type="entry name" value="Aldolase class I"/>
    <property type="match status" value="1"/>
</dbReference>
<dbReference type="InterPro" id="IPR036206">
    <property type="entry name" value="ThiamineP_synth_sf"/>
</dbReference>
<dbReference type="UniPathway" id="UPA00060">
    <property type="reaction ID" value="UER00141"/>
</dbReference>
<feature type="binding site" evidence="9">
    <location>
        <position position="101"/>
    </location>
    <ligand>
        <name>Mg(2+)</name>
        <dbReference type="ChEBI" id="CHEBI:18420"/>
    </ligand>
</feature>
<comment type="catalytic activity">
    <reaction evidence="7 9 10">
        <text>2-(2-carboxy-4-methylthiazol-5-yl)ethyl phosphate + 4-amino-2-methyl-5-(diphosphooxymethyl)pyrimidine + 2 H(+) = thiamine phosphate + CO2 + diphosphate</text>
        <dbReference type="Rhea" id="RHEA:47848"/>
        <dbReference type="ChEBI" id="CHEBI:15378"/>
        <dbReference type="ChEBI" id="CHEBI:16526"/>
        <dbReference type="ChEBI" id="CHEBI:33019"/>
        <dbReference type="ChEBI" id="CHEBI:37575"/>
        <dbReference type="ChEBI" id="CHEBI:57841"/>
        <dbReference type="ChEBI" id="CHEBI:62890"/>
        <dbReference type="EC" id="2.5.1.3"/>
    </reaction>
</comment>
<evidence type="ECO:0000256" key="10">
    <source>
        <dbReference type="RuleBase" id="RU003826"/>
    </source>
</evidence>
<reference evidence="13" key="1">
    <citation type="submission" date="2015-04" db="EMBL/GenBank/DDBJ databases">
        <authorList>
            <person name="Syromyatnikov M.Y."/>
            <person name="Popov V.N."/>
        </authorList>
    </citation>
    <scope>NUCLEOTIDE SEQUENCE</scope>
    <source>
        <strain evidence="13">MO-1</strain>
    </source>
</reference>
<evidence type="ECO:0000256" key="3">
    <source>
        <dbReference type="ARBA" id="ARBA00022723"/>
    </source>
</evidence>
<dbReference type="EC" id="2.5.1.3" evidence="9"/>
<dbReference type="NCBIfam" id="TIGR00693">
    <property type="entry name" value="thiE"/>
    <property type="match status" value="1"/>
</dbReference>
<keyword evidence="3 9" id="KW-0479">Metal-binding</keyword>
<feature type="domain" description="Thiamine phosphate synthase/TenI" evidence="12">
    <location>
        <begin position="34"/>
        <end position="200"/>
    </location>
</feature>
<keyword evidence="2 9" id="KW-0808">Transferase</keyword>
<keyword evidence="5 9" id="KW-0784">Thiamine biosynthesis</keyword>
<evidence type="ECO:0000256" key="6">
    <source>
        <dbReference type="ARBA" id="ARBA00047334"/>
    </source>
</evidence>
<evidence type="ECO:0000256" key="4">
    <source>
        <dbReference type="ARBA" id="ARBA00022842"/>
    </source>
</evidence>
<feature type="binding site" evidence="9">
    <location>
        <begin position="48"/>
        <end position="52"/>
    </location>
    <ligand>
        <name>4-amino-2-methyl-5-(diphosphooxymethyl)pyrimidine</name>
        <dbReference type="ChEBI" id="CHEBI:57841"/>
    </ligand>
</feature>
<sequence length="222" mass="24135">MRSDIVKQSAISGLYPILDADWLEKSGFTATPQAVAAQFGHLQLPVVQLRCKRDGGAQYQFMSHWLEGFRQAAPQTVVIINDRLDIALALGADGVHVGQDDLPPAVCRQLLGPDRWLGLSTHNSEEIAQAHKAGVDYIGFGPVHSTATKGDTYDVQGYDRLSQACAEAGELPIVGIGGIELETIEPCLQAGVSAVAMISSLWRQDWQQRLEHAAQRIHQQTS</sequence>
<feature type="binding site" evidence="9">
    <location>
        <position position="120"/>
    </location>
    <ligand>
        <name>4-amino-2-methyl-5-(diphosphooxymethyl)pyrimidine</name>
        <dbReference type="ChEBI" id="CHEBI:57841"/>
    </ligand>
</feature>
<comment type="function">
    <text evidence="9">Condenses 4-methyl-5-(beta-hydroxyethyl)thiazole monophosphate (THZ-P) and 2-methyl-4-amino-5-hydroxymethyl pyrimidine pyrophosphate (HMP-PP) to form thiamine monophosphate (TMP).</text>
</comment>
<dbReference type="GO" id="GO:0005737">
    <property type="term" value="C:cytoplasm"/>
    <property type="evidence" value="ECO:0007669"/>
    <property type="project" value="TreeGrafter"/>
</dbReference>
<gene>
    <name evidence="9 13" type="primary">thiE</name>
    <name evidence="13" type="ORF">MAGMO_3908</name>
</gene>
<dbReference type="InterPro" id="IPR034291">
    <property type="entry name" value="TMP_synthase"/>
</dbReference>
<comment type="similarity">
    <text evidence="9 10">Belongs to the thiamine-phosphate synthase family.</text>
</comment>
<dbReference type="Pfam" id="PF02581">
    <property type="entry name" value="TMP-TENI"/>
    <property type="match status" value="1"/>
</dbReference>
<evidence type="ECO:0000256" key="9">
    <source>
        <dbReference type="HAMAP-Rule" id="MF_00097"/>
    </source>
</evidence>
<comment type="catalytic activity">
    <reaction evidence="6 9 10">
        <text>4-methyl-5-(2-phosphooxyethyl)-thiazole + 4-amino-2-methyl-5-(diphosphooxymethyl)pyrimidine + H(+) = thiamine phosphate + diphosphate</text>
        <dbReference type="Rhea" id="RHEA:22328"/>
        <dbReference type="ChEBI" id="CHEBI:15378"/>
        <dbReference type="ChEBI" id="CHEBI:33019"/>
        <dbReference type="ChEBI" id="CHEBI:37575"/>
        <dbReference type="ChEBI" id="CHEBI:57841"/>
        <dbReference type="ChEBI" id="CHEBI:58296"/>
        <dbReference type="EC" id="2.5.1.3"/>
    </reaction>
</comment>
<proteinExistence type="inferred from homology"/>
<dbReference type="SUPFAM" id="SSF51391">
    <property type="entry name" value="Thiamin phosphate synthase"/>
    <property type="match status" value="1"/>
</dbReference>
<dbReference type="GO" id="GO:0000287">
    <property type="term" value="F:magnesium ion binding"/>
    <property type="evidence" value="ECO:0007669"/>
    <property type="project" value="UniProtKB-UniRule"/>
</dbReference>
<dbReference type="EMBL" id="LO017727">
    <property type="protein sequence ID" value="CRH08036.1"/>
    <property type="molecule type" value="Genomic_DNA"/>
</dbReference>
<feature type="binding site" evidence="9">
    <location>
        <begin position="198"/>
        <end position="199"/>
    </location>
    <ligand>
        <name>2-[(2R,5Z)-2-carboxy-4-methylthiazol-5(2H)-ylidene]ethyl phosphate</name>
        <dbReference type="ChEBI" id="CHEBI:62899"/>
    </ligand>
</feature>
<dbReference type="HAMAP" id="MF_00097">
    <property type="entry name" value="TMP_synthase"/>
    <property type="match status" value="1"/>
</dbReference>
<evidence type="ECO:0000256" key="8">
    <source>
        <dbReference type="ARBA" id="ARBA00047883"/>
    </source>
</evidence>
<accession>A0A1S7LQI4</accession>
<feature type="binding site" evidence="9">
    <location>
        <position position="82"/>
    </location>
    <ligand>
        <name>Mg(2+)</name>
        <dbReference type="ChEBI" id="CHEBI:18420"/>
    </ligand>
</feature>